<organism evidence="2 3">
    <name type="scientific">Candidatus Colimorpha enterica</name>
    <dbReference type="NCBI Taxonomy" id="3083063"/>
    <lineage>
        <taxon>Bacteria</taxon>
        <taxon>Pseudomonadati</taxon>
        <taxon>Bacteroidota</taxon>
        <taxon>Bacteroidia</taxon>
        <taxon>Bacteroidales</taxon>
        <taxon>Candidatus Colimorpha</taxon>
    </lineage>
</organism>
<sequence length="185" mass="19420">MKKLFTILLAVAMLASMSVTAFAADNDTVTTDSGSKEISVNAKYVDGVSTPEVISADIEWGAMEFTYSVGGVKVWDAQNHQYTVTDATGGWSENGNTVKVTNHSNVDVKATFTYAPESGNTLTGAFTYDNSKTADSTGAVSLAKGVEGQVNAADYVTATLKLSGTPSDTMTDFTKVGTITVKITK</sequence>
<comment type="caution">
    <text evidence="2">The sequence shown here is derived from an EMBL/GenBank/DDBJ whole genome shotgun (WGS) entry which is preliminary data.</text>
</comment>
<gene>
    <name evidence="2" type="ORF">BN580_00072</name>
</gene>
<keyword evidence="1" id="KW-0732">Signal</keyword>
<reference evidence="2" key="1">
    <citation type="submission" date="2012-11" db="EMBL/GenBank/DDBJ databases">
        <title>Dependencies among metagenomic species, viruses, plasmids and units of genetic variation.</title>
        <authorList>
            <person name="Nielsen H.B."/>
            <person name="Almeida M."/>
            <person name="Juncker A.S."/>
            <person name="Rasmussen S."/>
            <person name="Li J."/>
            <person name="Sunagawa S."/>
            <person name="Plichta D."/>
            <person name="Gautier L."/>
            <person name="Le Chatelier E."/>
            <person name="Peletier E."/>
            <person name="Bonde I."/>
            <person name="Nielsen T."/>
            <person name="Manichanh C."/>
            <person name="Arumugam M."/>
            <person name="Batto J."/>
            <person name="Santos M.B.Q.D."/>
            <person name="Blom N."/>
            <person name="Borruel N."/>
            <person name="Burgdorf K.S."/>
            <person name="Boumezbeur F."/>
            <person name="Casellas F."/>
            <person name="Dore J."/>
            <person name="Guarner F."/>
            <person name="Hansen T."/>
            <person name="Hildebrand F."/>
            <person name="Kaas R.S."/>
            <person name="Kennedy S."/>
            <person name="Kristiansen K."/>
            <person name="Kultima J.R."/>
            <person name="Leonard P."/>
            <person name="Levenez F."/>
            <person name="Lund O."/>
            <person name="Moumen B."/>
            <person name="Le Paslier D."/>
            <person name="Pons N."/>
            <person name="Pedersen O."/>
            <person name="Prifti E."/>
            <person name="Qin J."/>
            <person name="Raes J."/>
            <person name="Tap J."/>
            <person name="Tims S."/>
            <person name="Ussery D.W."/>
            <person name="Yamada T."/>
            <person name="MetaHit consortium"/>
            <person name="Renault P."/>
            <person name="Sicheritz-Ponten T."/>
            <person name="Bork P."/>
            <person name="Wang J."/>
            <person name="Brunak S."/>
            <person name="Ehrlich S.D."/>
        </authorList>
    </citation>
    <scope>NUCLEOTIDE SEQUENCE [LARGE SCALE GENOMIC DNA]</scope>
</reference>
<protein>
    <submittedName>
        <fullName evidence="2">Uncharacterized protein</fullName>
    </submittedName>
</protein>
<proteinExistence type="predicted"/>
<dbReference type="AlphaFoldDB" id="R6THN5"/>
<evidence type="ECO:0000313" key="3">
    <source>
        <dbReference type="Proteomes" id="UP000017938"/>
    </source>
</evidence>
<dbReference type="Proteomes" id="UP000017938">
    <property type="component" value="Unassembled WGS sequence"/>
</dbReference>
<evidence type="ECO:0000313" key="2">
    <source>
        <dbReference type="EMBL" id="CDC72933.1"/>
    </source>
</evidence>
<feature type="signal peptide" evidence="1">
    <location>
        <begin position="1"/>
        <end position="23"/>
    </location>
</feature>
<name>R6THN5_9BACT</name>
<dbReference type="STRING" id="1263015.BN580_00072"/>
<feature type="chain" id="PRO_5004419622" evidence="1">
    <location>
        <begin position="24"/>
        <end position="185"/>
    </location>
</feature>
<evidence type="ECO:0000256" key="1">
    <source>
        <dbReference type="SAM" id="SignalP"/>
    </source>
</evidence>
<accession>R6THN5</accession>
<dbReference type="EMBL" id="CBFW010000135">
    <property type="protein sequence ID" value="CDC72933.1"/>
    <property type="molecule type" value="Genomic_DNA"/>
</dbReference>